<dbReference type="RefSeq" id="WP_076452440.1">
    <property type="nucleotide sequence ID" value="NZ_FTOJ01000009.1"/>
</dbReference>
<dbReference type="OrthoDB" id="1452202at2"/>
<dbReference type="Proteomes" id="UP000238314">
    <property type="component" value="Unassembled WGS sequence"/>
</dbReference>
<name>A0A2S7KCB3_9FLAO</name>
<evidence type="ECO:0000313" key="3">
    <source>
        <dbReference type="Proteomes" id="UP000238314"/>
    </source>
</evidence>
<feature type="transmembrane region" description="Helical" evidence="1">
    <location>
        <begin position="60"/>
        <end position="85"/>
    </location>
</feature>
<evidence type="ECO:0000256" key="1">
    <source>
        <dbReference type="SAM" id="Phobius"/>
    </source>
</evidence>
<dbReference type="AlphaFoldDB" id="A0A2S7KCB3"/>
<feature type="transmembrane region" description="Helical" evidence="1">
    <location>
        <begin position="152"/>
        <end position="172"/>
    </location>
</feature>
<evidence type="ECO:0008006" key="4">
    <source>
        <dbReference type="Google" id="ProtNLM"/>
    </source>
</evidence>
<feature type="transmembrane region" description="Helical" evidence="1">
    <location>
        <begin position="20"/>
        <end position="40"/>
    </location>
</feature>
<feature type="transmembrane region" description="Helical" evidence="1">
    <location>
        <begin position="111"/>
        <end position="132"/>
    </location>
</feature>
<dbReference type="Pfam" id="PF12679">
    <property type="entry name" value="ABC2_membrane_2"/>
    <property type="match status" value="1"/>
</dbReference>
<protein>
    <recommendedName>
        <fullName evidence="4">ABC-2 family transporter protein</fullName>
    </recommendedName>
</protein>
<keyword evidence="3" id="KW-1185">Reference proteome</keyword>
<reference evidence="2 3" key="1">
    <citation type="submission" date="2016-11" db="EMBL/GenBank/DDBJ databases">
        <title>Whole genomes of Flavobacteriaceae.</title>
        <authorList>
            <person name="Stine C."/>
            <person name="Li C."/>
            <person name="Tadesse D."/>
        </authorList>
    </citation>
    <scope>NUCLEOTIDE SEQUENCE [LARGE SCALE GENOMIC DNA]</scope>
    <source>
        <strain evidence="2 3">DSM 21068</strain>
    </source>
</reference>
<comment type="caution">
    <text evidence="2">The sequence shown here is derived from an EMBL/GenBank/DDBJ whole genome shotgun (WGS) entry which is preliminary data.</text>
</comment>
<keyword evidence="1" id="KW-1133">Transmembrane helix</keyword>
<evidence type="ECO:0000313" key="2">
    <source>
        <dbReference type="EMBL" id="PQA90750.1"/>
    </source>
</evidence>
<gene>
    <name evidence="2" type="ORF">B0A70_13450</name>
</gene>
<dbReference type="PANTHER" id="PTHR37305:SF1">
    <property type="entry name" value="MEMBRANE PROTEIN"/>
    <property type="match status" value="1"/>
</dbReference>
<keyword evidence="1" id="KW-0472">Membrane</keyword>
<sequence length="282" mass="33597">MIRLLKLEFYKNLNYMPFKVFSIMYFAILVGLLFIGLVDLNLWDGMKLNLKEQGMYDFPAIWHFTTYFVAFLKIFLGLIIVFSICQEFSNRMFKQNTIDGLSRKEFIASKLLTTFIFTLISTIIIFLITFWLGKTYSKVTDSELIFKEMFFIGHYFLKLFTFFTFLLFLSVLFRKSIFVLLFLFFYWVAESIITPLEKYIHIKDLNIKEKLEAAQNDFYISNLFPLESMSNLIPSPFIRMRIAEGMGYKYQFHYPTESVITCIVWCIIFTAGSYLILKKRDW</sequence>
<organism evidence="2 3">
    <name type="scientific">Chryseobacterium piscicola</name>
    <dbReference type="NCBI Taxonomy" id="551459"/>
    <lineage>
        <taxon>Bacteria</taxon>
        <taxon>Pseudomonadati</taxon>
        <taxon>Bacteroidota</taxon>
        <taxon>Flavobacteriia</taxon>
        <taxon>Flavobacteriales</taxon>
        <taxon>Weeksellaceae</taxon>
        <taxon>Chryseobacterium group</taxon>
        <taxon>Chryseobacterium</taxon>
    </lineage>
</organism>
<dbReference type="EMBL" id="MUGO01000022">
    <property type="protein sequence ID" value="PQA90750.1"/>
    <property type="molecule type" value="Genomic_DNA"/>
</dbReference>
<accession>A0A2S7KCB3</accession>
<proteinExistence type="predicted"/>
<feature type="transmembrane region" description="Helical" evidence="1">
    <location>
        <begin position="258"/>
        <end position="277"/>
    </location>
</feature>
<keyword evidence="1" id="KW-0812">Transmembrane</keyword>
<feature type="transmembrane region" description="Helical" evidence="1">
    <location>
        <begin position="177"/>
        <end position="196"/>
    </location>
</feature>
<dbReference type="PANTHER" id="PTHR37305">
    <property type="entry name" value="INTEGRAL MEMBRANE PROTEIN-RELATED"/>
    <property type="match status" value="1"/>
</dbReference>